<comment type="caution">
    <text evidence="2">The sequence shown here is derived from an EMBL/GenBank/DDBJ whole genome shotgun (WGS) entry which is preliminary data.</text>
</comment>
<evidence type="ECO:0000256" key="1">
    <source>
        <dbReference type="SAM" id="MobiDB-lite"/>
    </source>
</evidence>
<protein>
    <submittedName>
        <fullName evidence="2">Uncharacterized protein</fullName>
    </submittedName>
</protein>
<dbReference type="EMBL" id="LNFO01002034">
    <property type="protein sequence ID" value="KUF87433.1"/>
    <property type="molecule type" value="Genomic_DNA"/>
</dbReference>
<dbReference type="Proteomes" id="UP000052943">
    <property type="component" value="Unassembled WGS sequence"/>
</dbReference>
<accession>A0A0W8CTS0</accession>
<evidence type="ECO:0000313" key="3">
    <source>
        <dbReference type="Proteomes" id="UP000052943"/>
    </source>
</evidence>
<organism evidence="2 3">
    <name type="scientific">Phytophthora nicotianae</name>
    <name type="common">Potato buckeye rot agent</name>
    <name type="synonym">Phytophthora parasitica</name>
    <dbReference type="NCBI Taxonomy" id="4792"/>
    <lineage>
        <taxon>Eukaryota</taxon>
        <taxon>Sar</taxon>
        <taxon>Stramenopiles</taxon>
        <taxon>Oomycota</taxon>
        <taxon>Peronosporomycetes</taxon>
        <taxon>Peronosporales</taxon>
        <taxon>Peronosporaceae</taxon>
        <taxon>Phytophthora</taxon>
    </lineage>
</organism>
<gene>
    <name evidence="2" type="ORF">AM587_10001672</name>
</gene>
<name>A0A0W8CTS0_PHYNI</name>
<dbReference type="OrthoDB" id="124478at2759"/>
<dbReference type="AlphaFoldDB" id="A0A0W8CTS0"/>
<feature type="compositionally biased region" description="Acidic residues" evidence="1">
    <location>
        <begin position="55"/>
        <end position="72"/>
    </location>
</feature>
<reference evidence="2 3" key="1">
    <citation type="submission" date="2015-11" db="EMBL/GenBank/DDBJ databases">
        <title>Genomes and virulence difference between two physiological races of Phytophthora nicotianae.</title>
        <authorList>
            <person name="Liu H."/>
            <person name="Ma X."/>
            <person name="Yu H."/>
            <person name="Fang D."/>
            <person name="Li Y."/>
            <person name="Wang X."/>
            <person name="Wang W."/>
            <person name="Dong Y."/>
            <person name="Xiao B."/>
        </authorList>
    </citation>
    <scope>NUCLEOTIDE SEQUENCE [LARGE SCALE GENOMIC DNA]</scope>
    <source>
        <strain evidence="3">race 0</strain>
    </source>
</reference>
<evidence type="ECO:0000313" key="2">
    <source>
        <dbReference type="EMBL" id="KUF87433.1"/>
    </source>
</evidence>
<sequence>MNAAFKPHPNMRQFVSTIGRMSSAYAKKQASTTRGLRRKKQRLPRIALPPVPDLTEFEVPPESDSNEAGFEESDVSLESLGSVIDDNLGLGGNTSSDEEPIGDATAEDLIGAVAASKDSEQRITEAANVYDNSLDWEEIRRLARRAAQKMTNGTLLQNNDELKLYGCTFELVASCIR</sequence>
<proteinExistence type="predicted"/>
<feature type="region of interest" description="Disordered" evidence="1">
    <location>
        <begin position="27"/>
        <end position="72"/>
    </location>
</feature>